<organism evidence="2 3">
    <name type="scientific">Ignisphaera aggregans (strain DSM 17230 / JCM 13409 / AQ1.S1)</name>
    <dbReference type="NCBI Taxonomy" id="583356"/>
    <lineage>
        <taxon>Archaea</taxon>
        <taxon>Thermoproteota</taxon>
        <taxon>Thermoprotei</taxon>
        <taxon>Desulfurococcales</taxon>
        <taxon>Desulfurococcaceae</taxon>
        <taxon>Ignisphaera</taxon>
    </lineage>
</organism>
<protein>
    <submittedName>
        <fullName evidence="2">Zinc finger TFIIB-type domain-containing protein</fullName>
    </submittedName>
</protein>
<gene>
    <name evidence="2" type="ordered locus">Igag_0899</name>
</gene>
<dbReference type="KEGG" id="iag:Igag_0899"/>
<evidence type="ECO:0000256" key="1">
    <source>
        <dbReference type="SAM" id="Phobius"/>
    </source>
</evidence>
<name>E0STV0_IGNAA</name>
<reference evidence="2 3" key="1">
    <citation type="journal article" date="2010" name="Stand. Genomic Sci.">
        <title>Complete genome sequence of Ignisphaera aggregans type strain (AQ1.S1).</title>
        <authorList>
            <person name="Goker M."/>
            <person name="Held B."/>
            <person name="Lapidus A."/>
            <person name="Nolan M."/>
            <person name="Spring S."/>
            <person name="Yasawong M."/>
            <person name="Lucas S."/>
            <person name="Glavina Del Rio T."/>
            <person name="Tice H."/>
            <person name="Cheng J.F."/>
            <person name="Goodwin L."/>
            <person name="Tapia R."/>
            <person name="Pitluck S."/>
            <person name="Liolios K."/>
            <person name="Ivanova N."/>
            <person name="Mavromatis K."/>
            <person name="Mikhailova N."/>
            <person name="Pati A."/>
            <person name="Chen A."/>
            <person name="Palaniappan K."/>
            <person name="Brambilla E."/>
            <person name="Land M."/>
            <person name="Hauser L."/>
            <person name="Chang Y.J."/>
            <person name="Jeffries C.D."/>
            <person name="Brettin T."/>
            <person name="Detter J.C."/>
            <person name="Han C."/>
            <person name="Rohde M."/>
            <person name="Sikorski J."/>
            <person name="Woyke T."/>
            <person name="Bristow J."/>
            <person name="Eisen J.A."/>
            <person name="Markowitz V."/>
            <person name="Hugenholtz P."/>
            <person name="Kyrpides N.C."/>
            <person name="Klenk H.P."/>
        </authorList>
    </citation>
    <scope>NUCLEOTIDE SEQUENCE [LARGE SCALE GENOMIC DNA]</scope>
    <source>
        <strain evidence="3">DSM 17230 / JCM 13409 / AQ1.S1</strain>
    </source>
</reference>
<sequence length="311" mass="35060">MSESIDIKCPYCGAGYRVPRTVTYATCPYCGTTFKLDNPSEKIDHYLFKALIDDQKAFNIIKSFASQQVGAEKDLIDRASFVSSKLFYIPIYLYEARVRALCRDGDKEYHGGESYNQYIVIAIDNPPIALPTDYGFPARMREYFKPTISRNYIYLQPVKDPIAIFEGLKRRDISEAMNEAREACPSSDIKLADESRYIGLAHYPFWQIEYSYKGNIFRAIVDAADGTILYLEYPLNIKNATKALIGVIAGTIIASLIGTTIAIQSNTAFIGGLASFIAFTPALYISLSMLLKRKATYMYNPEEEAEFLPTR</sequence>
<dbReference type="HOGENOM" id="CLU_992544_0_0_2"/>
<keyword evidence="1" id="KW-0472">Membrane</keyword>
<keyword evidence="1" id="KW-0812">Transmembrane</keyword>
<feature type="transmembrane region" description="Helical" evidence="1">
    <location>
        <begin position="269"/>
        <end position="291"/>
    </location>
</feature>
<proteinExistence type="predicted"/>
<keyword evidence="3" id="KW-1185">Reference proteome</keyword>
<evidence type="ECO:0000313" key="2">
    <source>
        <dbReference type="EMBL" id="ADM27716.1"/>
    </source>
</evidence>
<dbReference type="EMBL" id="CP002098">
    <property type="protein sequence ID" value="ADM27716.1"/>
    <property type="molecule type" value="Genomic_DNA"/>
</dbReference>
<dbReference type="STRING" id="583356.Igag_0899"/>
<dbReference type="AlphaFoldDB" id="E0STV0"/>
<evidence type="ECO:0000313" key="3">
    <source>
        <dbReference type="Proteomes" id="UP000001304"/>
    </source>
</evidence>
<keyword evidence="1" id="KW-1133">Transmembrane helix</keyword>
<dbReference type="Proteomes" id="UP000001304">
    <property type="component" value="Chromosome"/>
</dbReference>
<accession>E0STV0</accession>
<dbReference type="BioCyc" id="IAGG583356:GHAH-883-MONOMER"/>
<feature type="transmembrane region" description="Helical" evidence="1">
    <location>
        <begin position="243"/>
        <end position="263"/>
    </location>
</feature>